<reference evidence="2" key="2">
    <citation type="submission" date="2020-09" db="EMBL/GenBank/DDBJ databases">
        <authorList>
            <person name="Sun Q."/>
            <person name="Ohkuma M."/>
        </authorList>
    </citation>
    <scope>NUCLEOTIDE SEQUENCE</scope>
    <source>
        <strain evidence="2">JCM 3035</strain>
    </source>
</reference>
<comment type="caution">
    <text evidence="2">The sequence shown here is derived from an EMBL/GenBank/DDBJ whole genome shotgun (WGS) entry which is preliminary data.</text>
</comment>
<protein>
    <recommendedName>
        <fullName evidence="4">Integrase</fullName>
    </recommendedName>
</protein>
<feature type="region of interest" description="Disordered" evidence="1">
    <location>
        <begin position="165"/>
        <end position="189"/>
    </location>
</feature>
<reference evidence="2" key="1">
    <citation type="journal article" date="2014" name="Int. J. Syst. Evol. Microbiol.">
        <title>Complete genome sequence of Corynebacterium casei LMG S-19264T (=DSM 44701T), isolated from a smear-ripened cheese.</title>
        <authorList>
            <consortium name="US DOE Joint Genome Institute (JGI-PGF)"/>
            <person name="Walter F."/>
            <person name="Albersmeier A."/>
            <person name="Kalinowski J."/>
            <person name="Ruckert C."/>
        </authorList>
    </citation>
    <scope>NUCLEOTIDE SEQUENCE</scope>
    <source>
        <strain evidence="2">JCM 3035</strain>
    </source>
</reference>
<gene>
    <name evidence="2" type="ORF">GCM10010094_28560</name>
</gene>
<sequence>MAQRILRHSQIAMPMEVYAEANEEEVREAIGKLSDAMGGAPAERCESTNCKARRPHFGFPGLWRLLRSGLDVKEIVRSDREIVRLTANRQRVLPRLQWRQLNPQATSGSREAFVCSGDRVVGDAQHGDRLPSVCLRVDLLAIQHCGPLGSTHEVCAGRRISHEVHKGESKRHSVRDGARSLDLTAERSGQKPYVSRLVAPA</sequence>
<evidence type="ECO:0000313" key="3">
    <source>
        <dbReference type="Proteomes" id="UP000637788"/>
    </source>
</evidence>
<proteinExistence type="predicted"/>
<dbReference type="AlphaFoldDB" id="A0A917QS53"/>
<dbReference type="EMBL" id="BMPQ01000005">
    <property type="protein sequence ID" value="GGK65782.1"/>
    <property type="molecule type" value="Genomic_DNA"/>
</dbReference>
<evidence type="ECO:0008006" key="4">
    <source>
        <dbReference type="Google" id="ProtNLM"/>
    </source>
</evidence>
<evidence type="ECO:0000313" key="2">
    <source>
        <dbReference type="EMBL" id="GGK65782.1"/>
    </source>
</evidence>
<accession>A0A917QS53</accession>
<name>A0A917QS53_9ACTN</name>
<keyword evidence="3" id="KW-1185">Reference proteome</keyword>
<evidence type="ECO:0000256" key="1">
    <source>
        <dbReference type="SAM" id="MobiDB-lite"/>
    </source>
</evidence>
<organism evidence="2 3">
    <name type="scientific">Streptomyces flaveus</name>
    <dbReference type="NCBI Taxonomy" id="66370"/>
    <lineage>
        <taxon>Bacteria</taxon>
        <taxon>Bacillati</taxon>
        <taxon>Actinomycetota</taxon>
        <taxon>Actinomycetes</taxon>
        <taxon>Kitasatosporales</taxon>
        <taxon>Streptomycetaceae</taxon>
        <taxon>Streptomyces</taxon>
        <taxon>Streptomyces aurantiacus group</taxon>
    </lineage>
</organism>
<dbReference type="Proteomes" id="UP000637788">
    <property type="component" value="Unassembled WGS sequence"/>
</dbReference>